<evidence type="ECO:0000313" key="3">
    <source>
        <dbReference type="Proteomes" id="UP000447876"/>
    </source>
</evidence>
<name>A0A7X2Z4C4_9BACL</name>
<proteinExistence type="predicted"/>
<evidence type="ECO:0000313" key="2">
    <source>
        <dbReference type="EMBL" id="MUG47372.1"/>
    </source>
</evidence>
<organism evidence="2 3">
    <name type="scientific">Paenibacillus woosongensis</name>
    <dbReference type="NCBI Taxonomy" id="307580"/>
    <lineage>
        <taxon>Bacteria</taxon>
        <taxon>Bacillati</taxon>
        <taxon>Bacillota</taxon>
        <taxon>Bacilli</taxon>
        <taxon>Bacillales</taxon>
        <taxon>Paenibacillaceae</taxon>
        <taxon>Paenibacillus</taxon>
    </lineage>
</organism>
<dbReference type="InterPro" id="IPR000361">
    <property type="entry name" value="ATAP_core_dom"/>
</dbReference>
<dbReference type="Proteomes" id="UP000447876">
    <property type="component" value="Unassembled WGS sequence"/>
</dbReference>
<gene>
    <name evidence="2" type="ORF">GNP95_20690</name>
</gene>
<dbReference type="EMBL" id="WNZW01000012">
    <property type="protein sequence ID" value="MUG47372.1"/>
    <property type="molecule type" value="Genomic_DNA"/>
</dbReference>
<evidence type="ECO:0000259" key="1">
    <source>
        <dbReference type="Pfam" id="PF01521"/>
    </source>
</evidence>
<dbReference type="RefSeq" id="WP_155612750.1">
    <property type="nucleotide sequence ID" value="NZ_WNZW01000012.1"/>
</dbReference>
<dbReference type="OrthoDB" id="2361087at2"/>
<accession>A0A7X2Z4C4</accession>
<sequence>MKLTLDFTADRIIHELLGKRPGHLRLVYDMEDCGCGMSGIPGLELVSEPGPQDIKVECDSYPIWINRQQAIFFEEKLFLQGDQSSRTFRLEGVSQLYKANMRLADRREEANQN</sequence>
<dbReference type="Pfam" id="PF01521">
    <property type="entry name" value="Fe-S_biosyn"/>
    <property type="match status" value="1"/>
</dbReference>
<comment type="caution">
    <text evidence="2">The sequence shown here is derived from an EMBL/GenBank/DDBJ whole genome shotgun (WGS) entry which is preliminary data.</text>
</comment>
<dbReference type="InterPro" id="IPR035903">
    <property type="entry name" value="HesB-like_dom_sf"/>
</dbReference>
<feature type="domain" description="Core" evidence="1">
    <location>
        <begin position="1"/>
        <end position="104"/>
    </location>
</feature>
<dbReference type="AlphaFoldDB" id="A0A7X2Z4C4"/>
<protein>
    <submittedName>
        <fullName evidence="2">Iron-sulfur cluster biosynthesis family protein</fullName>
    </submittedName>
</protein>
<dbReference type="Gene3D" id="2.60.300.12">
    <property type="entry name" value="HesB-like domain"/>
    <property type="match status" value="1"/>
</dbReference>
<dbReference type="SUPFAM" id="SSF89360">
    <property type="entry name" value="HesB-like domain"/>
    <property type="match status" value="1"/>
</dbReference>
<reference evidence="2 3" key="1">
    <citation type="submission" date="2019-11" db="EMBL/GenBank/DDBJ databases">
        <title>Draft genome sequences of five Paenibacillus species of dairy origin.</title>
        <authorList>
            <person name="Olajide A.M."/>
            <person name="Chen S."/>
            <person name="Lapointe G."/>
        </authorList>
    </citation>
    <scope>NUCLEOTIDE SEQUENCE [LARGE SCALE GENOMIC DNA]</scope>
    <source>
        <strain evidence="2 3">12CR55</strain>
    </source>
</reference>